<keyword evidence="2" id="KW-0812">Transmembrane</keyword>
<feature type="region of interest" description="Disordered" evidence="1">
    <location>
        <begin position="276"/>
        <end position="322"/>
    </location>
</feature>
<dbReference type="EMBL" id="JAKJXH010000002">
    <property type="protein sequence ID" value="MCF7541173.1"/>
    <property type="molecule type" value="Genomic_DNA"/>
</dbReference>
<dbReference type="RefSeq" id="WP_237250447.1">
    <property type="nucleotide sequence ID" value="NZ_JAKJXE010000005.1"/>
</dbReference>
<dbReference type="InterPro" id="IPR025403">
    <property type="entry name" value="TgpA-like_C"/>
</dbReference>
<reference evidence="4" key="1">
    <citation type="submission" date="2022-01" db="EMBL/GenBank/DDBJ databases">
        <title>Pseudomonas sp. nov. isolated from Antarctic regolith.</title>
        <authorList>
            <person name="Novakova D."/>
            <person name="Sedlar K."/>
        </authorList>
    </citation>
    <scope>NUCLEOTIDE SEQUENCE</scope>
    <source>
        <strain evidence="4">P2647</strain>
    </source>
</reference>
<keyword evidence="2" id="KW-1133">Transmembrane helix</keyword>
<dbReference type="Pfam" id="PF13559">
    <property type="entry name" value="DUF4129"/>
    <property type="match status" value="1"/>
</dbReference>
<evidence type="ECO:0000259" key="3">
    <source>
        <dbReference type="Pfam" id="PF13559"/>
    </source>
</evidence>
<evidence type="ECO:0000313" key="5">
    <source>
        <dbReference type="Proteomes" id="UP001162905"/>
    </source>
</evidence>
<sequence length="552" mass="61680">MRLIDASVVIRPRTPWEAIDLGVLLAQRHRALLMTSWAIVTLPIFALLTLLLWDYPSVAVLVFWWLKPAYERLPLLILSQALFGSAPSLKQALKSFPSALKPQLIATLTWRRLSLSRSYYQPVQQLEGLDGLSRAQRIAVLGQKESRAARLLTALGSTLEMTFWIGLMVLFYAMIPPQIEADWSWRSLLDIEGEWNWLEHLTNGFYALVLVVWGPVYVSCGFALYLNRRTALEAWDIELRFRKLRQRVLGSALSLLLGGILALTLLPSSVMAESAANQSMTDQSMPDEIPSESGNSCPLPPLDNPQTDEDVAPPDSPRLLNQPLTSQASQNAIHAVLEQPPFKNPKPVSGWRIAEPAYDAKHDAKHDANSAETPNWLARLVVGALNVGKTLSAVFGALLWTLLGLTVAWVIWRYRAWFATFVGKSPRKAPAPQDIPHQLFGLQVRAESLPADVADAAERLWRQSPREALSLLYRALLSRLLTDYQLPLKSADTEGQILARIAELKQPSLDDFSHELTRHWQNLAYGHQVPPDQARQTLCSGWRKLFAQGAGA</sequence>
<feature type="transmembrane region" description="Helical" evidence="2">
    <location>
        <begin position="205"/>
        <end position="227"/>
    </location>
</feature>
<feature type="transmembrane region" description="Helical" evidence="2">
    <location>
        <begin position="31"/>
        <end position="53"/>
    </location>
</feature>
<evidence type="ECO:0000256" key="1">
    <source>
        <dbReference type="SAM" id="MobiDB-lite"/>
    </source>
</evidence>
<accession>A0ABS9I269</accession>
<feature type="domain" description="Protein-glutamine gamma-glutamyltransferase-like C-terminal" evidence="3">
    <location>
        <begin position="472"/>
        <end position="543"/>
    </location>
</feature>
<feature type="transmembrane region" description="Helical" evidence="2">
    <location>
        <begin position="151"/>
        <end position="175"/>
    </location>
</feature>
<feature type="transmembrane region" description="Helical" evidence="2">
    <location>
        <begin position="391"/>
        <end position="412"/>
    </location>
</feature>
<organism evidence="4 5">
    <name type="scientific">Pseudomonas petrae</name>
    <dbReference type="NCBI Taxonomy" id="2912190"/>
    <lineage>
        <taxon>Bacteria</taxon>
        <taxon>Pseudomonadati</taxon>
        <taxon>Pseudomonadota</taxon>
        <taxon>Gammaproteobacteria</taxon>
        <taxon>Pseudomonadales</taxon>
        <taxon>Pseudomonadaceae</taxon>
        <taxon>Pseudomonas</taxon>
    </lineage>
</organism>
<evidence type="ECO:0000313" key="4">
    <source>
        <dbReference type="EMBL" id="MCF7541173.1"/>
    </source>
</evidence>
<gene>
    <name evidence="4" type="ORF">L4G47_02915</name>
</gene>
<evidence type="ECO:0000256" key="2">
    <source>
        <dbReference type="SAM" id="Phobius"/>
    </source>
</evidence>
<keyword evidence="2" id="KW-0472">Membrane</keyword>
<comment type="caution">
    <text evidence="4">The sequence shown here is derived from an EMBL/GenBank/DDBJ whole genome shotgun (WGS) entry which is preliminary data.</text>
</comment>
<dbReference type="Proteomes" id="UP001162905">
    <property type="component" value="Unassembled WGS sequence"/>
</dbReference>
<name>A0ABS9I269_9PSED</name>
<protein>
    <submittedName>
        <fullName evidence="4">DUF4129 domain-containing protein</fullName>
    </submittedName>
</protein>
<keyword evidence="5" id="KW-1185">Reference proteome</keyword>
<proteinExistence type="predicted"/>
<feature type="transmembrane region" description="Helical" evidence="2">
    <location>
        <begin position="248"/>
        <end position="266"/>
    </location>
</feature>